<dbReference type="EMBL" id="JALLPB020000383">
    <property type="protein sequence ID" value="KAL3809731.1"/>
    <property type="molecule type" value="Genomic_DNA"/>
</dbReference>
<gene>
    <name evidence="2" type="ORF">ACHAXA_011326</name>
</gene>
<proteinExistence type="predicted"/>
<name>A0ABD3RD77_9STRA</name>
<protein>
    <submittedName>
        <fullName evidence="2">Uncharacterized protein</fullName>
    </submittedName>
</protein>
<feature type="non-terminal residue" evidence="2">
    <location>
        <position position="201"/>
    </location>
</feature>
<sequence length="201" mass="22200">MASAELRADFDRCTTLFKDFLAQDKLNGTEHQIGAVSVDRGKTLSYVPKDQWHSMSQAEQDQVKADRVAKKARHQAQGDSGKGSGGGKNGKPTSKGKQMKFKDKRIFNRAVKKEVTRQIKALSQKPTAGVSMTCGASFTRCLVIPLQLNGVTSAFTVRTPSRQEYDQSEFVFEMTAESPDWDPQDLSLAQQEAAMSDLRGH</sequence>
<evidence type="ECO:0000313" key="2">
    <source>
        <dbReference type="EMBL" id="KAL3809731.1"/>
    </source>
</evidence>
<feature type="compositionally biased region" description="Gly residues" evidence="1">
    <location>
        <begin position="80"/>
        <end position="89"/>
    </location>
</feature>
<dbReference type="AlphaFoldDB" id="A0ABD3RD77"/>
<organism evidence="2 3">
    <name type="scientific">Cyclostephanos tholiformis</name>
    <dbReference type="NCBI Taxonomy" id="382380"/>
    <lineage>
        <taxon>Eukaryota</taxon>
        <taxon>Sar</taxon>
        <taxon>Stramenopiles</taxon>
        <taxon>Ochrophyta</taxon>
        <taxon>Bacillariophyta</taxon>
        <taxon>Coscinodiscophyceae</taxon>
        <taxon>Thalassiosirophycidae</taxon>
        <taxon>Stephanodiscales</taxon>
        <taxon>Stephanodiscaceae</taxon>
        <taxon>Cyclostephanos</taxon>
    </lineage>
</organism>
<reference evidence="2 3" key="1">
    <citation type="submission" date="2024-10" db="EMBL/GenBank/DDBJ databases">
        <title>Updated reference genomes for cyclostephanoid diatoms.</title>
        <authorList>
            <person name="Roberts W.R."/>
            <person name="Alverson A.J."/>
        </authorList>
    </citation>
    <scope>NUCLEOTIDE SEQUENCE [LARGE SCALE GENOMIC DNA]</scope>
    <source>
        <strain evidence="2 3">AJA228-03</strain>
    </source>
</reference>
<accession>A0ABD3RD77</accession>
<comment type="caution">
    <text evidence="2">The sequence shown here is derived from an EMBL/GenBank/DDBJ whole genome shotgun (WGS) entry which is preliminary data.</text>
</comment>
<dbReference type="Proteomes" id="UP001530377">
    <property type="component" value="Unassembled WGS sequence"/>
</dbReference>
<evidence type="ECO:0000313" key="3">
    <source>
        <dbReference type="Proteomes" id="UP001530377"/>
    </source>
</evidence>
<feature type="region of interest" description="Disordered" evidence="1">
    <location>
        <begin position="178"/>
        <end position="201"/>
    </location>
</feature>
<evidence type="ECO:0000256" key="1">
    <source>
        <dbReference type="SAM" id="MobiDB-lite"/>
    </source>
</evidence>
<feature type="region of interest" description="Disordered" evidence="1">
    <location>
        <begin position="49"/>
        <end position="100"/>
    </location>
</feature>
<keyword evidence="3" id="KW-1185">Reference proteome</keyword>